<dbReference type="PANTHER" id="PTHR30388:SF6">
    <property type="entry name" value="XANTHINE DEHYDROGENASE SUBUNIT A-RELATED"/>
    <property type="match status" value="1"/>
</dbReference>
<evidence type="ECO:0000313" key="3">
    <source>
        <dbReference type="EMBL" id="AZV79739.1"/>
    </source>
</evidence>
<gene>
    <name evidence="3" type="ORF">EBB79_18880</name>
</gene>
<feature type="domain" description="XdhC- CoxI" evidence="1">
    <location>
        <begin position="19"/>
        <end position="84"/>
    </location>
</feature>
<dbReference type="OrthoDB" id="5242066at2"/>
<protein>
    <submittedName>
        <fullName evidence="3">XdhC /CoxI family-like protein</fullName>
    </submittedName>
</protein>
<sequence length="267" mass="27980">MTPAELTDTDIAALAQDLRARGEPFAIATVIRTAGATAAKPGAKALLDAHGVILQGWIGGGCVRGALVKATKRAMEEQQPQLISLHPQDVLDQKGVAAGDDVDGMRFARNGCPSKGSIDIFVETVLPLPELVIFGTSPVAVALAGLAETFHWDISRPVPDNTEPTPLPAAGRMIVVATQGREDLASLRSALAIPNVFIAFVGSRRKFASLAEKLAAEGISEAALARVHAPAGLAIHAVTPDEIALSIIAQLTSERRRERRGETPGDD</sequence>
<dbReference type="Pfam" id="PF02625">
    <property type="entry name" value="XdhC_CoxI"/>
    <property type="match status" value="1"/>
</dbReference>
<dbReference type="RefSeq" id="WP_127750328.1">
    <property type="nucleotide sequence ID" value="NZ_CP033219.1"/>
</dbReference>
<reference evidence="3 4" key="1">
    <citation type="submission" date="2018-10" db="EMBL/GenBank/DDBJ databases">
        <title>Parasedimentitalea marina sp. nov., a psychrophilic bacterium isolated from deep seawater of the New Britain Trench.</title>
        <authorList>
            <person name="Cao J."/>
        </authorList>
    </citation>
    <scope>NUCLEOTIDE SEQUENCE [LARGE SCALE GENOMIC DNA]</scope>
    <source>
        <strain evidence="3 4">W43</strain>
    </source>
</reference>
<dbReference type="Proteomes" id="UP000283063">
    <property type="component" value="Chromosome"/>
</dbReference>
<proteinExistence type="predicted"/>
<dbReference type="Pfam" id="PF13478">
    <property type="entry name" value="XdhC_C"/>
    <property type="match status" value="1"/>
</dbReference>
<dbReference type="KEGG" id="sedi:EBB79_18880"/>
<dbReference type="AlphaFoldDB" id="A0A3T0N6Y7"/>
<dbReference type="InterPro" id="IPR052698">
    <property type="entry name" value="MoCofactor_Util/Proc"/>
</dbReference>
<dbReference type="InterPro" id="IPR027051">
    <property type="entry name" value="XdhC_Rossmann_dom"/>
</dbReference>
<accession>A0A3T0N6Y7</accession>
<keyword evidence="4" id="KW-1185">Reference proteome</keyword>
<dbReference type="Gene3D" id="3.40.50.720">
    <property type="entry name" value="NAD(P)-binding Rossmann-like Domain"/>
    <property type="match status" value="1"/>
</dbReference>
<name>A0A3T0N6Y7_9RHOB</name>
<evidence type="ECO:0000259" key="1">
    <source>
        <dbReference type="Pfam" id="PF02625"/>
    </source>
</evidence>
<dbReference type="PANTHER" id="PTHR30388">
    <property type="entry name" value="ALDEHYDE OXIDOREDUCTASE MOLYBDENUM COFACTOR ASSEMBLY PROTEIN"/>
    <property type="match status" value="1"/>
</dbReference>
<dbReference type="InterPro" id="IPR003777">
    <property type="entry name" value="XdhC_CoxI"/>
</dbReference>
<evidence type="ECO:0000313" key="4">
    <source>
        <dbReference type="Proteomes" id="UP000283063"/>
    </source>
</evidence>
<feature type="domain" description="XdhC Rossmann" evidence="2">
    <location>
        <begin position="131"/>
        <end position="251"/>
    </location>
</feature>
<organism evidence="3 4">
    <name type="scientific">Parasedimentitalea marina</name>
    <dbReference type="NCBI Taxonomy" id="2483033"/>
    <lineage>
        <taxon>Bacteria</taxon>
        <taxon>Pseudomonadati</taxon>
        <taxon>Pseudomonadota</taxon>
        <taxon>Alphaproteobacteria</taxon>
        <taxon>Rhodobacterales</taxon>
        <taxon>Paracoccaceae</taxon>
        <taxon>Parasedimentitalea</taxon>
    </lineage>
</organism>
<dbReference type="EMBL" id="CP033219">
    <property type="protein sequence ID" value="AZV79739.1"/>
    <property type="molecule type" value="Genomic_DNA"/>
</dbReference>
<evidence type="ECO:0000259" key="2">
    <source>
        <dbReference type="Pfam" id="PF13478"/>
    </source>
</evidence>